<accession>A0A223W010</accession>
<sequence>MIEIKGNLLSAKEEYIGHGVNCKGKMGKGIAKLVASSHPTVFREYAEYCKKQDIIGTYQVVFSNNKHIINFFTQEAYGNGGVYASLEAIAASIVSFITDHPSIKTIAIPRIGTGLGGLSWEDEVKPLLYIIEQRFDVSFTVYNIS</sequence>
<dbReference type="SMART" id="SM00506">
    <property type="entry name" value="A1pp"/>
    <property type="match status" value="1"/>
</dbReference>
<protein>
    <submittedName>
        <fullName evidence="2">ADP-ribose 1-phosphate phophatase-related protein</fullName>
    </submittedName>
</protein>
<dbReference type="RefSeq" id="YP_009612335.1">
    <property type="nucleotide sequence ID" value="NC_042013.1"/>
</dbReference>
<keyword evidence="3" id="KW-1185">Reference proteome</keyword>
<dbReference type="GO" id="GO:0140291">
    <property type="term" value="P:peptidyl-glutamate ADP-deribosylation"/>
    <property type="evidence" value="ECO:0007669"/>
    <property type="project" value="TreeGrafter"/>
</dbReference>
<evidence type="ECO:0000259" key="1">
    <source>
        <dbReference type="PROSITE" id="PS51154"/>
    </source>
</evidence>
<dbReference type="OrthoDB" id="15963at10239"/>
<name>A0A223W010_9CAUD</name>
<dbReference type="SUPFAM" id="SSF52949">
    <property type="entry name" value="Macro domain-like"/>
    <property type="match status" value="1"/>
</dbReference>
<dbReference type="Gene3D" id="3.40.220.10">
    <property type="entry name" value="Leucine Aminopeptidase, subunit E, domain 1"/>
    <property type="match status" value="1"/>
</dbReference>
<dbReference type="InterPro" id="IPR002589">
    <property type="entry name" value="Macro_dom"/>
</dbReference>
<evidence type="ECO:0000313" key="2">
    <source>
        <dbReference type="EMBL" id="ASV44750.1"/>
    </source>
</evidence>
<dbReference type="KEGG" id="vg:40088673"/>
<dbReference type="Proteomes" id="UP000223025">
    <property type="component" value="Segment"/>
</dbReference>
<dbReference type="PANTHER" id="PTHR12521:SF0">
    <property type="entry name" value="ADP-RIBOSE GLYCOHYDROLASE OARD1"/>
    <property type="match status" value="1"/>
</dbReference>
<dbReference type="InterPro" id="IPR043472">
    <property type="entry name" value="Macro_dom-like"/>
</dbReference>
<dbReference type="PANTHER" id="PTHR12521">
    <property type="entry name" value="PROTEIN C6ORF130"/>
    <property type="match status" value="1"/>
</dbReference>
<feature type="domain" description="Macro" evidence="1">
    <location>
        <begin position="1"/>
        <end position="145"/>
    </location>
</feature>
<dbReference type="EMBL" id="MF403008">
    <property type="protein sequence ID" value="ASV44750.1"/>
    <property type="molecule type" value="Genomic_DNA"/>
</dbReference>
<dbReference type="GeneID" id="40088673"/>
<evidence type="ECO:0000313" key="3">
    <source>
        <dbReference type="Proteomes" id="UP000223025"/>
    </source>
</evidence>
<dbReference type="PROSITE" id="PS51154">
    <property type="entry name" value="MACRO"/>
    <property type="match status" value="1"/>
</dbReference>
<dbReference type="Pfam" id="PF01661">
    <property type="entry name" value="Macro"/>
    <property type="match status" value="1"/>
</dbReference>
<organism evidence="2 3">
    <name type="scientific">Agrobacterium phage Atu_ph07</name>
    <dbReference type="NCBI Taxonomy" id="2024264"/>
    <lineage>
        <taxon>Viruses</taxon>
        <taxon>Duplodnaviria</taxon>
        <taxon>Heunggongvirae</taxon>
        <taxon>Uroviricota</taxon>
        <taxon>Caudoviricetes</taxon>
        <taxon>Polybotosvirus</taxon>
        <taxon>Polybotosvirus Atuph07</taxon>
    </lineage>
</organism>
<proteinExistence type="predicted"/>
<reference evidence="2 3" key="1">
    <citation type="submission" date="2017-06" db="EMBL/GenBank/DDBJ databases">
        <authorList>
            <person name="Kim H.J."/>
            <person name="Triplett B.A."/>
        </authorList>
    </citation>
    <scope>NUCLEOTIDE SEQUENCE [LARGE SCALE GENOMIC DNA]</scope>
</reference>
<dbReference type="InterPro" id="IPR050892">
    <property type="entry name" value="ADP-ribose_metab_enzymes"/>
</dbReference>